<keyword evidence="6" id="KW-1185">Reference proteome</keyword>
<dbReference type="Pfam" id="PF01073">
    <property type="entry name" value="3Beta_HSD"/>
    <property type="match status" value="1"/>
</dbReference>
<keyword evidence="1" id="KW-0521">NADP</keyword>
<evidence type="ECO:0000313" key="5">
    <source>
        <dbReference type="EMBL" id="KAA8530232.1"/>
    </source>
</evidence>
<dbReference type="InterPro" id="IPR002225">
    <property type="entry name" value="3Beta_OHSteriod_DH/Estase"/>
</dbReference>
<dbReference type="PANTHER" id="PTHR10366">
    <property type="entry name" value="NAD DEPENDENT EPIMERASE/DEHYDRATASE"/>
    <property type="match status" value="1"/>
</dbReference>
<dbReference type="CDD" id="cd08958">
    <property type="entry name" value="FR_SDR_e"/>
    <property type="match status" value="1"/>
</dbReference>
<protein>
    <recommendedName>
        <fullName evidence="4">3-beta hydroxysteroid dehydrogenase/isomerase domain-containing protein</fullName>
    </recommendedName>
</protein>
<evidence type="ECO:0000256" key="1">
    <source>
        <dbReference type="ARBA" id="ARBA00022857"/>
    </source>
</evidence>
<dbReference type="Gene3D" id="3.40.50.720">
    <property type="entry name" value="NAD(P)-binding Rossmann-like Domain"/>
    <property type="match status" value="1"/>
</dbReference>
<dbReference type="GO" id="GO:0006694">
    <property type="term" value="P:steroid biosynthetic process"/>
    <property type="evidence" value="ECO:0007669"/>
    <property type="project" value="InterPro"/>
</dbReference>
<dbReference type="InterPro" id="IPR050425">
    <property type="entry name" value="NAD(P)_dehydrat-like"/>
</dbReference>
<dbReference type="AlphaFoldDB" id="A0A5J5AKC4"/>
<dbReference type="Proteomes" id="UP000325577">
    <property type="component" value="Linkage Group LG2"/>
</dbReference>
<organism evidence="5 6">
    <name type="scientific">Nyssa sinensis</name>
    <dbReference type="NCBI Taxonomy" id="561372"/>
    <lineage>
        <taxon>Eukaryota</taxon>
        <taxon>Viridiplantae</taxon>
        <taxon>Streptophyta</taxon>
        <taxon>Embryophyta</taxon>
        <taxon>Tracheophyta</taxon>
        <taxon>Spermatophyta</taxon>
        <taxon>Magnoliopsida</taxon>
        <taxon>eudicotyledons</taxon>
        <taxon>Gunneridae</taxon>
        <taxon>Pentapetalae</taxon>
        <taxon>asterids</taxon>
        <taxon>Cornales</taxon>
        <taxon>Nyssaceae</taxon>
        <taxon>Nyssa</taxon>
    </lineage>
</organism>
<proteinExistence type="inferred from homology"/>
<name>A0A5J5AKC4_9ASTE</name>
<feature type="domain" description="3-beta hydroxysteroid dehydrogenase/isomerase" evidence="4">
    <location>
        <begin position="59"/>
        <end position="297"/>
    </location>
</feature>
<dbReference type="PANTHER" id="PTHR10366:SF483">
    <property type="entry name" value="CINNAMOYL COA REDUCTASE-LIKE PROTEIN"/>
    <property type="match status" value="1"/>
</dbReference>
<keyword evidence="2 3" id="KW-0560">Oxidoreductase</keyword>
<evidence type="ECO:0000256" key="3">
    <source>
        <dbReference type="RuleBase" id="RU004475"/>
    </source>
</evidence>
<dbReference type="InterPro" id="IPR036291">
    <property type="entry name" value="NAD(P)-bd_dom_sf"/>
</dbReference>
<dbReference type="GO" id="GO:0016616">
    <property type="term" value="F:oxidoreductase activity, acting on the CH-OH group of donors, NAD or NADP as acceptor"/>
    <property type="evidence" value="ECO:0007669"/>
    <property type="project" value="InterPro"/>
</dbReference>
<accession>A0A5J5AKC4</accession>
<evidence type="ECO:0000259" key="4">
    <source>
        <dbReference type="Pfam" id="PF01073"/>
    </source>
</evidence>
<comment type="similarity">
    <text evidence="3">Belongs to the 3-beta-HSD family.</text>
</comment>
<sequence length="363" mass="40408">MGIVRPDESLRVEIEEFRRMLLSCAGVHGRKDEEEFRDRRITTKGGHNDVIMQEKPVCVTSGVSFLGLAIVNQLLLRGYSVRIIVTNEEDVEMVREMEMSGEMRVVNNNTRAVIAKFTEVESLTEAFEGCYGVFHTAAFVDPAGLSGYSKSMADLEVKASENVMEACARTSSVRKCVLTSSLLACIWQDKSGSDLSTVINHDCWSNESLCIDKKLWYALGKLRAEKAAWKVAEERGLKLVTICPGLITGPEFVCRNSTATIAYLKGAKEMYADGLLATVDVNRLAEAHVCVFEAMNKTAFGRYICFDHIVEREDEAEKLAMETGMQINTILGNASSNFPIRFELSNMKLSRLMSKTLQCCNES</sequence>
<reference evidence="5 6" key="1">
    <citation type="submission" date="2019-09" db="EMBL/GenBank/DDBJ databases">
        <title>A chromosome-level genome assembly of the Chinese tupelo Nyssa sinensis.</title>
        <authorList>
            <person name="Yang X."/>
            <person name="Kang M."/>
            <person name="Yang Y."/>
            <person name="Xiong H."/>
            <person name="Wang M."/>
            <person name="Zhang Z."/>
            <person name="Wang Z."/>
            <person name="Wu H."/>
            <person name="Ma T."/>
            <person name="Liu J."/>
            <person name="Xi Z."/>
        </authorList>
    </citation>
    <scope>NUCLEOTIDE SEQUENCE [LARGE SCALE GENOMIC DNA]</scope>
    <source>
        <strain evidence="5">J267</strain>
        <tissue evidence="5">Leaf</tissue>
    </source>
</reference>
<evidence type="ECO:0000313" key="6">
    <source>
        <dbReference type="Proteomes" id="UP000325577"/>
    </source>
</evidence>
<dbReference type="EMBL" id="CM018043">
    <property type="protein sequence ID" value="KAA8530232.1"/>
    <property type="molecule type" value="Genomic_DNA"/>
</dbReference>
<dbReference type="SUPFAM" id="SSF51735">
    <property type="entry name" value="NAD(P)-binding Rossmann-fold domains"/>
    <property type="match status" value="1"/>
</dbReference>
<gene>
    <name evidence="5" type="ORF">F0562_004941</name>
</gene>
<evidence type="ECO:0000256" key="2">
    <source>
        <dbReference type="ARBA" id="ARBA00023002"/>
    </source>
</evidence>
<dbReference type="OrthoDB" id="2735536at2759"/>
<dbReference type="FunFam" id="3.40.50.720:FF:000388">
    <property type="entry name" value="Cinnamoyl-CoA reductase-like SNL6"/>
    <property type="match status" value="1"/>
</dbReference>